<evidence type="ECO:0000259" key="3">
    <source>
        <dbReference type="PROSITE" id="PS51910"/>
    </source>
</evidence>
<dbReference type="InterPro" id="IPR017853">
    <property type="entry name" value="GH"/>
</dbReference>
<dbReference type="InterPro" id="IPR001223">
    <property type="entry name" value="Glyco_hydro18_cat"/>
</dbReference>
<evidence type="ECO:0000256" key="1">
    <source>
        <dbReference type="ARBA" id="ARBA00023157"/>
    </source>
</evidence>
<dbReference type="PANTHER" id="PTHR11177">
    <property type="entry name" value="CHITINASE"/>
    <property type="match status" value="1"/>
</dbReference>
<dbReference type="PANTHER" id="PTHR11177:SF388">
    <property type="entry name" value="CHITINASE"/>
    <property type="match status" value="1"/>
</dbReference>
<keyword evidence="1" id="KW-1015">Disulfide bond</keyword>
<evidence type="ECO:0000313" key="4">
    <source>
        <dbReference type="Ensembl" id="ENSPTEP00000028874.1"/>
    </source>
</evidence>
<dbReference type="GO" id="GO:0006032">
    <property type="term" value="P:chitin catabolic process"/>
    <property type="evidence" value="ECO:0007669"/>
    <property type="project" value="TreeGrafter"/>
</dbReference>
<reference evidence="4" key="1">
    <citation type="submission" date="2025-08" db="UniProtKB">
        <authorList>
            <consortium name="Ensembl"/>
        </authorList>
    </citation>
    <scope>IDENTIFICATION</scope>
</reference>
<dbReference type="PROSITE" id="PS51910">
    <property type="entry name" value="GH18_2"/>
    <property type="match status" value="1"/>
</dbReference>
<dbReference type="Pfam" id="PF00704">
    <property type="entry name" value="Glyco_hydro_18"/>
    <property type="match status" value="1"/>
</dbReference>
<evidence type="ECO:0000313" key="5">
    <source>
        <dbReference type="Proteomes" id="UP000694416"/>
    </source>
</evidence>
<reference evidence="4" key="2">
    <citation type="submission" date="2025-09" db="UniProtKB">
        <authorList>
            <consortium name="Ensembl"/>
        </authorList>
    </citation>
    <scope>IDENTIFICATION</scope>
</reference>
<keyword evidence="5" id="KW-1185">Reference proteome</keyword>
<dbReference type="InterPro" id="IPR050314">
    <property type="entry name" value="Glycosyl_Hydrlase_18"/>
</dbReference>
<dbReference type="Gene3D" id="3.20.20.80">
    <property type="entry name" value="Glycosidases"/>
    <property type="match status" value="2"/>
</dbReference>
<feature type="chain" id="PRO_5034140124" description="GH18 domain-containing protein" evidence="2">
    <location>
        <begin position="17"/>
        <end position="501"/>
    </location>
</feature>
<feature type="signal peptide" evidence="2">
    <location>
        <begin position="1"/>
        <end position="16"/>
    </location>
</feature>
<dbReference type="GO" id="GO:0005576">
    <property type="term" value="C:extracellular region"/>
    <property type="evidence" value="ECO:0007669"/>
    <property type="project" value="TreeGrafter"/>
</dbReference>
<proteinExistence type="predicted"/>
<sequence>MLILKLLTLPLKSLSASETGTGDLNHSNCCFLLLGPAKSFPKNVNPYLYTQLMYAFATVNDKIASYEWNDKTHFVSFCSNSDLVNLLATGTWNFDTQNFLPTFIIIGATDANHKIFICSVIDFLHQHGFDGIDLHIKYPGTQGIPPEDKQQPLKSTLTLSLGNEAFEEEAKGTGHPRLHITAAVSAGKETTDAGYEIADIKKLLDFINVMTYDFQGGWDTSTVHNGPLHIESKDQGEMHYFNCEYAMMYWRDNEVLAEKFITGLPTYGRTFWLRSSDTSGRAGSSGPSACEAGFGTYCEICTFLSGATSTWNEDQKVPYAYKNTEWIASLKNNNTGFKSYIHQETTFLRHYFAGSMVWTIDLDDFSRSFCNERKYLLISKLKSHLGLSSGFCADIGRGSGSGEGGSDGGSDGEGGSDGGSRGDGVFCGGKADGIYSNPEDSNKFFWCVEGNTFHLKYAQGWSRTVNVATGLIYTRKILVSQILLSACQTTSSNMSGSLHII</sequence>
<dbReference type="SUPFAM" id="SSF51445">
    <property type="entry name" value="(Trans)glycosidases"/>
    <property type="match status" value="1"/>
</dbReference>
<keyword evidence="2" id="KW-0732">Signal</keyword>
<organism evidence="4 5">
    <name type="scientific">Piliocolobus tephrosceles</name>
    <name type="common">Ugandan red Colobus</name>
    <dbReference type="NCBI Taxonomy" id="591936"/>
    <lineage>
        <taxon>Eukaryota</taxon>
        <taxon>Metazoa</taxon>
        <taxon>Chordata</taxon>
        <taxon>Craniata</taxon>
        <taxon>Vertebrata</taxon>
        <taxon>Euteleostomi</taxon>
        <taxon>Mammalia</taxon>
        <taxon>Eutheria</taxon>
        <taxon>Euarchontoglires</taxon>
        <taxon>Primates</taxon>
        <taxon>Haplorrhini</taxon>
        <taxon>Catarrhini</taxon>
        <taxon>Cercopithecidae</taxon>
        <taxon>Colobinae</taxon>
        <taxon>Piliocolobus</taxon>
    </lineage>
</organism>
<protein>
    <recommendedName>
        <fullName evidence="3">GH18 domain-containing protein</fullName>
    </recommendedName>
</protein>
<dbReference type="InterPro" id="IPR029070">
    <property type="entry name" value="Chitinase_insertion_sf"/>
</dbReference>
<dbReference type="AlphaFoldDB" id="A0A8C9HZI1"/>
<accession>A0A8C9HZI1</accession>
<dbReference type="GO" id="GO:0004568">
    <property type="term" value="F:chitinase activity"/>
    <property type="evidence" value="ECO:0007669"/>
    <property type="project" value="TreeGrafter"/>
</dbReference>
<dbReference type="GO" id="GO:0005975">
    <property type="term" value="P:carbohydrate metabolic process"/>
    <property type="evidence" value="ECO:0007669"/>
    <property type="project" value="InterPro"/>
</dbReference>
<dbReference type="SUPFAM" id="SSF54556">
    <property type="entry name" value="Chitinase insertion domain"/>
    <property type="match status" value="1"/>
</dbReference>
<dbReference type="Ensembl" id="ENSPTET00000040206.1">
    <property type="protein sequence ID" value="ENSPTEP00000028874.1"/>
    <property type="gene ID" value="ENSPTEG00000028391.1"/>
</dbReference>
<feature type="domain" description="GH18" evidence="3">
    <location>
        <begin position="26"/>
        <end position="388"/>
    </location>
</feature>
<dbReference type="FunFam" id="3.10.50.10:FF:000001">
    <property type="entry name" value="Chitinase 3-like 1"/>
    <property type="match status" value="1"/>
</dbReference>
<dbReference type="GO" id="GO:0008061">
    <property type="term" value="F:chitin binding"/>
    <property type="evidence" value="ECO:0007669"/>
    <property type="project" value="InterPro"/>
</dbReference>
<evidence type="ECO:0000256" key="2">
    <source>
        <dbReference type="SAM" id="SignalP"/>
    </source>
</evidence>
<name>A0A8C9HZI1_9PRIM</name>
<dbReference type="Proteomes" id="UP000694416">
    <property type="component" value="Unplaced"/>
</dbReference>
<dbReference type="InterPro" id="IPR011583">
    <property type="entry name" value="Chitinase_II/V-like_cat"/>
</dbReference>
<dbReference type="SMART" id="SM00636">
    <property type="entry name" value="Glyco_18"/>
    <property type="match status" value="1"/>
</dbReference>